<evidence type="ECO:0000313" key="4">
    <source>
        <dbReference type="Proteomes" id="UP001151760"/>
    </source>
</evidence>
<comment type="caution">
    <text evidence="3">The sequence shown here is derived from an EMBL/GenBank/DDBJ whole genome shotgun (WGS) entry which is preliminary data.</text>
</comment>
<evidence type="ECO:0000259" key="2">
    <source>
        <dbReference type="Pfam" id="PF25597"/>
    </source>
</evidence>
<name>A0ABQ5BVV9_9ASTR</name>
<dbReference type="InterPro" id="IPR057670">
    <property type="entry name" value="SH3_retrovirus"/>
</dbReference>
<dbReference type="PANTHER" id="PTHR47592">
    <property type="entry name" value="PBF68 PROTEIN"/>
    <property type="match status" value="1"/>
</dbReference>
<evidence type="ECO:0000259" key="1">
    <source>
        <dbReference type="Pfam" id="PF22936"/>
    </source>
</evidence>
<organism evidence="3 4">
    <name type="scientific">Tanacetum coccineum</name>
    <dbReference type="NCBI Taxonomy" id="301880"/>
    <lineage>
        <taxon>Eukaryota</taxon>
        <taxon>Viridiplantae</taxon>
        <taxon>Streptophyta</taxon>
        <taxon>Embryophyta</taxon>
        <taxon>Tracheophyta</taxon>
        <taxon>Spermatophyta</taxon>
        <taxon>Magnoliopsida</taxon>
        <taxon>eudicotyledons</taxon>
        <taxon>Gunneridae</taxon>
        <taxon>Pentapetalae</taxon>
        <taxon>asterids</taxon>
        <taxon>campanulids</taxon>
        <taxon>Asterales</taxon>
        <taxon>Asteraceae</taxon>
        <taxon>Asteroideae</taxon>
        <taxon>Anthemideae</taxon>
        <taxon>Anthemidinae</taxon>
        <taxon>Tanacetum</taxon>
    </lineage>
</organism>
<evidence type="ECO:0000313" key="3">
    <source>
        <dbReference type="EMBL" id="GJT17004.1"/>
    </source>
</evidence>
<keyword evidence="4" id="KW-1185">Reference proteome</keyword>
<reference evidence="3" key="2">
    <citation type="submission" date="2022-01" db="EMBL/GenBank/DDBJ databases">
        <authorList>
            <person name="Yamashiro T."/>
            <person name="Shiraishi A."/>
            <person name="Satake H."/>
            <person name="Nakayama K."/>
        </authorList>
    </citation>
    <scope>NUCLEOTIDE SEQUENCE</scope>
</reference>
<proteinExistence type="predicted"/>
<dbReference type="Pfam" id="PF25597">
    <property type="entry name" value="SH3_retrovirus"/>
    <property type="match status" value="1"/>
</dbReference>
<evidence type="ECO:0008006" key="5">
    <source>
        <dbReference type="Google" id="ProtNLM"/>
    </source>
</evidence>
<dbReference type="Proteomes" id="UP001151760">
    <property type="component" value="Unassembled WGS sequence"/>
</dbReference>
<dbReference type="PANTHER" id="PTHR47592:SF29">
    <property type="entry name" value="ZINC FINGER, CCHC-TYPE"/>
    <property type="match status" value="1"/>
</dbReference>
<gene>
    <name evidence="3" type="ORF">Tco_0875710</name>
</gene>
<reference evidence="3" key="1">
    <citation type="journal article" date="2022" name="Int. J. Mol. Sci.">
        <title>Draft Genome of Tanacetum Coccineum: Genomic Comparison of Closely Related Tanacetum-Family Plants.</title>
        <authorList>
            <person name="Yamashiro T."/>
            <person name="Shiraishi A."/>
            <person name="Nakayama K."/>
            <person name="Satake H."/>
        </authorList>
    </citation>
    <scope>NUCLEOTIDE SEQUENCE</scope>
</reference>
<dbReference type="EMBL" id="BQNB010013521">
    <property type="protein sequence ID" value="GJT17004.1"/>
    <property type="molecule type" value="Genomic_DNA"/>
</dbReference>
<accession>A0ABQ5BVV9</accession>
<dbReference type="InterPro" id="IPR054722">
    <property type="entry name" value="PolX-like_BBD"/>
</dbReference>
<feature type="domain" description="Retrovirus-related Pol polyprotein from transposon TNT 1-94-like beta-barrel" evidence="1">
    <location>
        <begin position="21"/>
        <end position="81"/>
    </location>
</feature>
<dbReference type="Pfam" id="PF22936">
    <property type="entry name" value="Pol_BBD"/>
    <property type="match status" value="1"/>
</dbReference>
<feature type="domain" description="Retroviral polymerase SH3-like" evidence="2">
    <location>
        <begin position="178"/>
        <end position="241"/>
    </location>
</feature>
<sequence length="323" mass="36959">MVYFVTYVSEAYFVQDDDVAWWVDSRATIHVCKDRCWFKTYESLNDGSILHMGNDSSALVHGRGCVDLRFSFGKIVSLLNIVNDNIGSAFMSTSKLNDLILRHAILGHVHYKRMQDTSKDGLILAFDMNTEKCFAMSLIKRFKTDRGGEYMDTLYFQSVGIIHETTAPILYNKMGCRPVVRLHDPKLETLSQRGIECIFVGYAEHSKAFRFYAIEPNESVLINSMIESRDVIFDENRMRSFDQCSYCFNVEDDHNTFDKAMKSHNVALWEIAINDEMVHHGIQQLGGDVLKKFNYFDCTPVSTPMDTSEKLMPNNGQLMASHG</sequence>
<protein>
    <recommendedName>
        <fullName evidence="5">Zinc finger, CCHC-type</fullName>
    </recommendedName>
</protein>